<evidence type="ECO:0000256" key="1">
    <source>
        <dbReference type="ARBA" id="ARBA00022723"/>
    </source>
</evidence>
<evidence type="ECO:0000313" key="10">
    <source>
        <dbReference type="Proteomes" id="UP001610563"/>
    </source>
</evidence>
<sequence>MDSTKSQAPDASPKSLGSVPHRAKVACKACNVRRVKCDTGSGQPCWNCRIRDTPCELIESKRGKYVRRKRRSTRQPQGRIHIANASHNATGNATHNSTGQDEVPQEAHHTPREPTPPSPSQDGDATLTYTIEVDYTPQDGLTERRKVHYPIPPSVAERYVSQSGRKPEDPISLAEALVLPPRHIADQLVRVFFERLHPAYPVFDRKKLSRLYHQGEASPLVLQTIFFLGFTVGSDKLVHEGGYSSRFEARKTHYFRAKMLYDIDYDPDPLNVVAALLLFGHWWRGPEDQKSTCFWVGCAVNVALEMGMHRSSSHSGMSPAVRSLRRRIWWAVYTRDRHTAAAFGQPCRIRDEDCDIEPLTEEDLTFDLEYDENIIPPHEAFHVSYVLEMSKLVTILGDILISEFSPRLAQTEKHNTSSLASRLAEWESRLPYNMRHFVQLDASLGASFWTAMLYMSYHNYHILLYRPKTIETTSPAGIERDSLARSAADTITRIAEDLIAAGTVRAGQIHLLPALFGALSIHTIAICRKDSVRQKLAENKSRQCLLALGELSASWPVRTWFARGFLNLMRRLTARGASGSIVNVSSSIVGHHENAVFASEPRPVEMPAAQGTSSSDATLAAGPDAQPAYFGGSQRPDQLLYDSFLAGYLDNSFDPDLELYNTLGSMLPVAFDTETENGPSL</sequence>
<dbReference type="PANTHER" id="PTHR47171">
    <property type="entry name" value="FARA-RELATED"/>
    <property type="match status" value="1"/>
</dbReference>
<dbReference type="PROSITE" id="PS50048">
    <property type="entry name" value="ZN2_CY6_FUNGAL_2"/>
    <property type="match status" value="1"/>
</dbReference>
<dbReference type="SMART" id="SM00066">
    <property type="entry name" value="GAL4"/>
    <property type="match status" value="1"/>
</dbReference>
<dbReference type="Gene3D" id="4.10.240.10">
    <property type="entry name" value="Zn(2)-C6 fungal-type DNA-binding domain"/>
    <property type="match status" value="1"/>
</dbReference>
<keyword evidence="4" id="KW-0238">DNA-binding</keyword>
<dbReference type="InterPro" id="IPR052073">
    <property type="entry name" value="Amide_Lactam_Regulators"/>
</dbReference>
<keyword evidence="5" id="KW-0804">Transcription</keyword>
<evidence type="ECO:0000256" key="3">
    <source>
        <dbReference type="ARBA" id="ARBA00023015"/>
    </source>
</evidence>
<keyword evidence="3" id="KW-0805">Transcription regulation</keyword>
<feature type="domain" description="Zn(2)-C6 fungal-type" evidence="8">
    <location>
        <begin position="26"/>
        <end position="57"/>
    </location>
</feature>
<keyword evidence="6" id="KW-0539">Nucleus</keyword>
<keyword evidence="10" id="KW-1185">Reference proteome</keyword>
<organism evidence="9 10">
    <name type="scientific">Aspergillus keveii</name>
    <dbReference type="NCBI Taxonomy" id="714993"/>
    <lineage>
        <taxon>Eukaryota</taxon>
        <taxon>Fungi</taxon>
        <taxon>Dikarya</taxon>
        <taxon>Ascomycota</taxon>
        <taxon>Pezizomycotina</taxon>
        <taxon>Eurotiomycetes</taxon>
        <taxon>Eurotiomycetidae</taxon>
        <taxon>Eurotiales</taxon>
        <taxon>Aspergillaceae</taxon>
        <taxon>Aspergillus</taxon>
        <taxon>Aspergillus subgen. Nidulantes</taxon>
    </lineage>
</organism>
<feature type="region of interest" description="Disordered" evidence="7">
    <location>
        <begin position="1"/>
        <end position="22"/>
    </location>
</feature>
<gene>
    <name evidence="9" type="ORF">BJX66DRAFT_336254</name>
</gene>
<dbReference type="SUPFAM" id="SSF57701">
    <property type="entry name" value="Zn2/Cys6 DNA-binding domain"/>
    <property type="match status" value="1"/>
</dbReference>
<evidence type="ECO:0000256" key="4">
    <source>
        <dbReference type="ARBA" id="ARBA00023125"/>
    </source>
</evidence>
<protein>
    <submittedName>
        <fullName evidence="9">Fungal-specific transcription factor domain-containing protein</fullName>
    </submittedName>
</protein>
<evidence type="ECO:0000256" key="7">
    <source>
        <dbReference type="SAM" id="MobiDB-lite"/>
    </source>
</evidence>
<evidence type="ECO:0000256" key="2">
    <source>
        <dbReference type="ARBA" id="ARBA00022833"/>
    </source>
</evidence>
<feature type="compositionally biased region" description="Polar residues" evidence="7">
    <location>
        <begin position="85"/>
        <end position="100"/>
    </location>
</feature>
<feature type="region of interest" description="Disordered" evidence="7">
    <location>
        <begin position="64"/>
        <end position="125"/>
    </location>
</feature>
<proteinExistence type="predicted"/>
<dbReference type="InterPro" id="IPR007219">
    <property type="entry name" value="XnlR_reg_dom"/>
</dbReference>
<evidence type="ECO:0000259" key="8">
    <source>
        <dbReference type="PROSITE" id="PS50048"/>
    </source>
</evidence>
<keyword evidence="1" id="KW-0479">Metal-binding</keyword>
<dbReference type="CDD" id="cd00067">
    <property type="entry name" value="GAL4"/>
    <property type="match status" value="1"/>
</dbReference>
<dbReference type="Pfam" id="PF00172">
    <property type="entry name" value="Zn_clus"/>
    <property type="match status" value="1"/>
</dbReference>
<accession>A0ABR4GB38</accession>
<dbReference type="Pfam" id="PF04082">
    <property type="entry name" value="Fungal_trans"/>
    <property type="match status" value="1"/>
</dbReference>
<dbReference type="EMBL" id="JBFTWV010000028">
    <property type="protein sequence ID" value="KAL2796240.1"/>
    <property type="molecule type" value="Genomic_DNA"/>
</dbReference>
<keyword evidence="2" id="KW-0862">Zinc</keyword>
<dbReference type="Proteomes" id="UP001610563">
    <property type="component" value="Unassembled WGS sequence"/>
</dbReference>
<evidence type="ECO:0000256" key="6">
    <source>
        <dbReference type="ARBA" id="ARBA00023242"/>
    </source>
</evidence>
<dbReference type="InterPro" id="IPR001138">
    <property type="entry name" value="Zn2Cys6_DnaBD"/>
</dbReference>
<dbReference type="SMART" id="SM00906">
    <property type="entry name" value="Fungal_trans"/>
    <property type="match status" value="1"/>
</dbReference>
<feature type="compositionally biased region" description="Basic residues" evidence="7">
    <location>
        <begin position="64"/>
        <end position="73"/>
    </location>
</feature>
<dbReference type="CDD" id="cd12148">
    <property type="entry name" value="fungal_TF_MHR"/>
    <property type="match status" value="1"/>
</dbReference>
<evidence type="ECO:0000256" key="5">
    <source>
        <dbReference type="ARBA" id="ARBA00023163"/>
    </source>
</evidence>
<dbReference type="PANTHER" id="PTHR47171:SF1">
    <property type="entry name" value="ZN(II)2CYS6 TRANSCRIPTION FACTOR (EUROFUNG)"/>
    <property type="match status" value="1"/>
</dbReference>
<reference evidence="9 10" key="1">
    <citation type="submission" date="2024-07" db="EMBL/GenBank/DDBJ databases">
        <title>Section-level genome sequencing and comparative genomics of Aspergillus sections Usti and Cavernicolus.</title>
        <authorList>
            <consortium name="Lawrence Berkeley National Laboratory"/>
            <person name="Nybo J.L."/>
            <person name="Vesth T.C."/>
            <person name="Theobald S."/>
            <person name="Frisvad J.C."/>
            <person name="Larsen T.O."/>
            <person name="Kjaerboelling I."/>
            <person name="Rothschild-Mancinelli K."/>
            <person name="Lyhne E.K."/>
            <person name="Kogle M.E."/>
            <person name="Barry K."/>
            <person name="Clum A."/>
            <person name="Na H."/>
            <person name="Ledsgaard L."/>
            <person name="Lin J."/>
            <person name="Lipzen A."/>
            <person name="Kuo A."/>
            <person name="Riley R."/>
            <person name="Mondo S."/>
            <person name="Labutti K."/>
            <person name="Haridas S."/>
            <person name="Pangalinan J."/>
            <person name="Salamov A.A."/>
            <person name="Simmons B.A."/>
            <person name="Magnuson J.K."/>
            <person name="Chen J."/>
            <person name="Drula E."/>
            <person name="Henrissat B."/>
            <person name="Wiebenga A."/>
            <person name="Lubbers R.J."/>
            <person name="Gomes A.C."/>
            <person name="Makela M.R."/>
            <person name="Stajich J."/>
            <person name="Grigoriev I.V."/>
            <person name="Mortensen U.H."/>
            <person name="De Vries R.P."/>
            <person name="Baker S.E."/>
            <person name="Andersen M.R."/>
        </authorList>
    </citation>
    <scope>NUCLEOTIDE SEQUENCE [LARGE SCALE GENOMIC DNA]</scope>
    <source>
        <strain evidence="9 10">CBS 209.92</strain>
    </source>
</reference>
<dbReference type="InterPro" id="IPR036864">
    <property type="entry name" value="Zn2-C6_fun-type_DNA-bd_sf"/>
</dbReference>
<comment type="caution">
    <text evidence="9">The sequence shown here is derived from an EMBL/GenBank/DDBJ whole genome shotgun (WGS) entry which is preliminary data.</text>
</comment>
<name>A0ABR4GB38_9EURO</name>
<evidence type="ECO:0000313" key="9">
    <source>
        <dbReference type="EMBL" id="KAL2796240.1"/>
    </source>
</evidence>